<dbReference type="KEGG" id="osg:BST96_13080"/>
<keyword evidence="1" id="KW-0812">Transmembrane</keyword>
<dbReference type="Proteomes" id="UP000193450">
    <property type="component" value="Chromosome"/>
</dbReference>
<keyword evidence="1" id="KW-0472">Membrane</keyword>
<gene>
    <name evidence="3" type="ORF">BST96_13080</name>
</gene>
<dbReference type="InterPro" id="IPR036514">
    <property type="entry name" value="SGNH_hydro_sf"/>
</dbReference>
<evidence type="ECO:0000259" key="2">
    <source>
        <dbReference type="Pfam" id="PF13472"/>
    </source>
</evidence>
<organism evidence="3 4">
    <name type="scientific">Oceanicoccus sagamiensis</name>
    <dbReference type="NCBI Taxonomy" id="716816"/>
    <lineage>
        <taxon>Bacteria</taxon>
        <taxon>Pseudomonadati</taxon>
        <taxon>Pseudomonadota</taxon>
        <taxon>Gammaproteobacteria</taxon>
        <taxon>Cellvibrionales</taxon>
        <taxon>Spongiibacteraceae</taxon>
        <taxon>Oceanicoccus</taxon>
    </lineage>
</organism>
<dbReference type="EMBL" id="CP019343">
    <property type="protein sequence ID" value="ARN74967.1"/>
    <property type="molecule type" value="Genomic_DNA"/>
</dbReference>
<evidence type="ECO:0000256" key="1">
    <source>
        <dbReference type="SAM" id="Phobius"/>
    </source>
</evidence>
<dbReference type="OrthoDB" id="5624617at2"/>
<keyword evidence="1" id="KW-1133">Transmembrane helix</keyword>
<evidence type="ECO:0000313" key="3">
    <source>
        <dbReference type="EMBL" id="ARN74967.1"/>
    </source>
</evidence>
<dbReference type="PANTHER" id="PTHR30383:SF29">
    <property type="entry name" value="SGNH HYDROLASE-TYPE ESTERASE DOMAIN-CONTAINING PROTEIN"/>
    <property type="match status" value="1"/>
</dbReference>
<dbReference type="GO" id="GO:0016788">
    <property type="term" value="F:hydrolase activity, acting on ester bonds"/>
    <property type="evidence" value="ECO:0007669"/>
    <property type="project" value="UniProtKB-ARBA"/>
</dbReference>
<dbReference type="Pfam" id="PF13472">
    <property type="entry name" value="Lipase_GDSL_2"/>
    <property type="match status" value="1"/>
</dbReference>
<name>A0A1X9NJ98_9GAMM</name>
<evidence type="ECO:0000313" key="4">
    <source>
        <dbReference type="Proteomes" id="UP000193450"/>
    </source>
</evidence>
<dbReference type="SUPFAM" id="SSF52266">
    <property type="entry name" value="SGNH hydrolase"/>
    <property type="match status" value="1"/>
</dbReference>
<dbReference type="InterPro" id="IPR051532">
    <property type="entry name" value="Ester_Hydrolysis_Enzymes"/>
</dbReference>
<protein>
    <recommendedName>
        <fullName evidence="2">SGNH hydrolase-type esterase domain-containing protein</fullName>
    </recommendedName>
</protein>
<accession>A0A1X9NJ98</accession>
<dbReference type="AlphaFoldDB" id="A0A1X9NJ98"/>
<dbReference type="InterPro" id="IPR013830">
    <property type="entry name" value="SGNH_hydro"/>
</dbReference>
<proteinExistence type="predicted"/>
<sequence>MRMKSIRVAIILSLILVMILTYLFLQIREQGLKMRSDDPRVWDSVIAEFEAQDASEPPSANALLLIGDAGIRLWDSVADDMQPFNVVARGFGGAKIIDLSYYVNRIVSPYQPKAIVVYIGSNDFTAAYGNTPKSLEQAKPLYLQLVDRLEEAAPDAAIFIVALKPSTHFWALWPEFTVVNQYLQQLAAGREGVFFIDANAGLFTEQAEPNPDLLLFDGMHNNDEGYAVWGAAIKSVVLEAIKYPLSKKNG</sequence>
<dbReference type="STRING" id="716816.BST96_13080"/>
<feature type="transmembrane region" description="Helical" evidence="1">
    <location>
        <begin position="6"/>
        <end position="25"/>
    </location>
</feature>
<dbReference type="PANTHER" id="PTHR30383">
    <property type="entry name" value="THIOESTERASE 1/PROTEASE 1/LYSOPHOSPHOLIPASE L1"/>
    <property type="match status" value="1"/>
</dbReference>
<feature type="domain" description="SGNH hydrolase-type esterase" evidence="2">
    <location>
        <begin position="77"/>
        <end position="228"/>
    </location>
</feature>
<reference evidence="3 4" key="1">
    <citation type="submission" date="2016-11" db="EMBL/GenBank/DDBJ databases">
        <title>Trade-off between light-utilization and light-protection in marine flavobacteria.</title>
        <authorList>
            <person name="Kumagai Y."/>
        </authorList>
    </citation>
    <scope>NUCLEOTIDE SEQUENCE [LARGE SCALE GENOMIC DNA]</scope>
    <source>
        <strain evidence="3 4">NBRC 107125</strain>
    </source>
</reference>
<keyword evidence="4" id="KW-1185">Reference proteome</keyword>
<dbReference type="Gene3D" id="3.40.50.1110">
    <property type="entry name" value="SGNH hydrolase"/>
    <property type="match status" value="1"/>
</dbReference>